<dbReference type="STRING" id="98765.A0A2R6PNP9"/>
<sequence length="894" mass="102389">LNGNPLPGAKLPRSTEPHEHQNNCFTNIPAADPDATGSPAAEPTVENDAAGPEPANDNPEERPAAIDDNPASLEHDDIKIEYHPSTGRPPVISHFEDFQRHRDRPTNVNPAAFEDEPWKPFQTREDFDFAELCLEAGLTQRQVEAMLRIIQNAKAGCSELSFQSYKDVETAWEAASSIHAAFEKTTMTFPYKKGERTYQLYSRDIWALAKKHIRDPILAPFWTYDAIRLWKWNAEKKLWIRFYDEPYIADGLWNAYKDIPEGGVPLAFYLYADKTRLSSFGSQQGYPVVLRFPQLDCELRNGAGVGGGIVVGLLPILKEKSKDKKTDGWKELKGVVWHESFRHILSVLKILARVGFKVKCGDGVERCVMALTRGVKSHFPCPICLVPNDRQKNVSESYPQRTPQEAQDILAKTQTKAEREADLKKKGLRNVENAFSSIDGVDVHQALSFDRLHAYHSGLFGAHLFKALQKQLEQLGREYQATVDHQFATAHHWRDLDHFDAVTNMKFTDAGKYEDISKLIVLASSNVIHKESCPEGYALLKLIRKYVELDMYLGFEVHTDETLDAIDGKLLEYEELLLEYQEYYEDDPTAKCWDFPKAHTHKHVVRDIRSKGVTRNYNTKPNEKMHGPLKKIYLRRTNFKQVEKQLCRVNHSFLCATTIRARIDAWDEFQSGDENEHNAGSTVQFERITLGSKQDSCSFAAVEQEHGKDSAFHRFRLRFADWLNWWAGAEVQTNNKYLRFLPGDLVTEFRFLKVEYESKVTWKTVTDYLRCSPMFFGKPRYNGVIVHSTGGKFVFAQLLMLFSIVVKGKTYPIAYVQLLDEEIAEREQVDKDLCLYRVRARPRSKSTFIPVGSIVRGALLYDVPDDDYSEADEFFVVDTVDSDMFLRVPEIYGF</sequence>
<gene>
    <name evidence="2" type="ORF">PHLCEN_2v4467</name>
</gene>
<evidence type="ECO:0000313" key="3">
    <source>
        <dbReference type="Proteomes" id="UP000186601"/>
    </source>
</evidence>
<dbReference type="EMBL" id="MLYV02000456">
    <property type="protein sequence ID" value="PSR94283.1"/>
    <property type="molecule type" value="Genomic_DNA"/>
</dbReference>
<evidence type="ECO:0000256" key="1">
    <source>
        <dbReference type="SAM" id="MobiDB-lite"/>
    </source>
</evidence>
<name>A0A2R6PNP9_9APHY</name>
<protein>
    <recommendedName>
        <fullName evidence="4">Transposase</fullName>
    </recommendedName>
</protein>
<evidence type="ECO:0000313" key="2">
    <source>
        <dbReference type="EMBL" id="PSR94283.1"/>
    </source>
</evidence>
<dbReference type="Pfam" id="PF18759">
    <property type="entry name" value="Plavaka"/>
    <property type="match status" value="1"/>
</dbReference>
<dbReference type="InterPro" id="IPR041078">
    <property type="entry name" value="Plavaka"/>
</dbReference>
<evidence type="ECO:0008006" key="4">
    <source>
        <dbReference type="Google" id="ProtNLM"/>
    </source>
</evidence>
<organism evidence="2 3">
    <name type="scientific">Hermanssonia centrifuga</name>
    <dbReference type="NCBI Taxonomy" id="98765"/>
    <lineage>
        <taxon>Eukaryota</taxon>
        <taxon>Fungi</taxon>
        <taxon>Dikarya</taxon>
        <taxon>Basidiomycota</taxon>
        <taxon>Agaricomycotina</taxon>
        <taxon>Agaricomycetes</taxon>
        <taxon>Polyporales</taxon>
        <taxon>Meruliaceae</taxon>
        <taxon>Hermanssonia</taxon>
    </lineage>
</organism>
<proteinExistence type="predicted"/>
<dbReference type="Proteomes" id="UP000186601">
    <property type="component" value="Unassembled WGS sequence"/>
</dbReference>
<reference evidence="2 3" key="1">
    <citation type="submission" date="2018-02" db="EMBL/GenBank/DDBJ databases">
        <title>Genome sequence of the basidiomycete white-rot fungus Phlebia centrifuga.</title>
        <authorList>
            <person name="Granchi Z."/>
            <person name="Peng M."/>
            <person name="de Vries R.P."/>
            <person name="Hilden K."/>
            <person name="Makela M.R."/>
            <person name="Grigoriev I."/>
            <person name="Riley R."/>
        </authorList>
    </citation>
    <scope>NUCLEOTIDE SEQUENCE [LARGE SCALE GENOMIC DNA]</scope>
    <source>
        <strain evidence="2 3">FBCC195</strain>
    </source>
</reference>
<accession>A0A2R6PNP9</accession>
<dbReference type="OrthoDB" id="2795925at2759"/>
<keyword evidence="3" id="KW-1185">Reference proteome</keyword>
<feature type="non-terminal residue" evidence="2">
    <location>
        <position position="1"/>
    </location>
</feature>
<dbReference type="AlphaFoldDB" id="A0A2R6PNP9"/>
<comment type="caution">
    <text evidence="2">The sequence shown here is derived from an EMBL/GenBank/DDBJ whole genome shotgun (WGS) entry which is preliminary data.</text>
</comment>
<feature type="region of interest" description="Disordered" evidence="1">
    <location>
        <begin position="1"/>
        <end position="70"/>
    </location>
</feature>